<dbReference type="Proteomes" id="UP001218188">
    <property type="component" value="Unassembled WGS sequence"/>
</dbReference>
<proteinExistence type="predicted"/>
<keyword evidence="2" id="KW-1185">Reference proteome</keyword>
<dbReference type="EMBL" id="JARJCM010000005">
    <property type="protein sequence ID" value="KAJ7045089.1"/>
    <property type="molecule type" value="Genomic_DNA"/>
</dbReference>
<dbReference type="AlphaFoldDB" id="A0AAD6TF57"/>
<accession>A0AAD6TF57</accession>
<evidence type="ECO:0000313" key="2">
    <source>
        <dbReference type="Proteomes" id="UP001218188"/>
    </source>
</evidence>
<reference evidence="1" key="1">
    <citation type="submission" date="2023-03" db="EMBL/GenBank/DDBJ databases">
        <title>Massive genome expansion in bonnet fungi (Mycena s.s.) driven by repeated elements and novel gene families across ecological guilds.</title>
        <authorList>
            <consortium name="Lawrence Berkeley National Laboratory"/>
            <person name="Harder C.B."/>
            <person name="Miyauchi S."/>
            <person name="Viragh M."/>
            <person name="Kuo A."/>
            <person name="Thoen E."/>
            <person name="Andreopoulos B."/>
            <person name="Lu D."/>
            <person name="Skrede I."/>
            <person name="Drula E."/>
            <person name="Henrissat B."/>
            <person name="Morin E."/>
            <person name="Kohler A."/>
            <person name="Barry K."/>
            <person name="LaButti K."/>
            <person name="Morin E."/>
            <person name="Salamov A."/>
            <person name="Lipzen A."/>
            <person name="Mereny Z."/>
            <person name="Hegedus B."/>
            <person name="Baldrian P."/>
            <person name="Stursova M."/>
            <person name="Weitz H."/>
            <person name="Taylor A."/>
            <person name="Grigoriev I.V."/>
            <person name="Nagy L.G."/>
            <person name="Martin F."/>
            <person name="Kauserud H."/>
        </authorList>
    </citation>
    <scope>NUCLEOTIDE SEQUENCE</scope>
    <source>
        <strain evidence="1">CBHHK200</strain>
    </source>
</reference>
<gene>
    <name evidence="1" type="ORF">C8F04DRAFT_523425</name>
</gene>
<sequence>MRNCLIYSFPRVLQKIQRKLLFNLSFFLAVYRASTTVCQRNDDDGLRITALSSDSAIKSITFWLFRAAGGGCN</sequence>
<protein>
    <submittedName>
        <fullName evidence="1">Uncharacterized protein</fullName>
    </submittedName>
</protein>
<name>A0AAD6TF57_9AGAR</name>
<evidence type="ECO:0000313" key="1">
    <source>
        <dbReference type="EMBL" id="KAJ7045089.1"/>
    </source>
</evidence>
<comment type="caution">
    <text evidence="1">The sequence shown here is derived from an EMBL/GenBank/DDBJ whole genome shotgun (WGS) entry which is preliminary data.</text>
</comment>
<organism evidence="1 2">
    <name type="scientific">Mycena alexandri</name>
    <dbReference type="NCBI Taxonomy" id="1745969"/>
    <lineage>
        <taxon>Eukaryota</taxon>
        <taxon>Fungi</taxon>
        <taxon>Dikarya</taxon>
        <taxon>Basidiomycota</taxon>
        <taxon>Agaricomycotina</taxon>
        <taxon>Agaricomycetes</taxon>
        <taxon>Agaricomycetidae</taxon>
        <taxon>Agaricales</taxon>
        <taxon>Marasmiineae</taxon>
        <taxon>Mycenaceae</taxon>
        <taxon>Mycena</taxon>
    </lineage>
</organism>